<dbReference type="RefSeq" id="WP_198480763.1">
    <property type="nucleotide sequence ID" value="NZ_CP066022.1"/>
</dbReference>
<proteinExistence type="predicted"/>
<accession>A0A7T4KGX2</accession>
<evidence type="ECO:0000313" key="2">
    <source>
        <dbReference type="Proteomes" id="UP000595577"/>
    </source>
</evidence>
<reference evidence="1 2" key="1">
    <citation type="submission" date="2020-12" db="EMBL/GenBank/DDBJ databases">
        <title>FDA dAtabase for Regulatory Grade micrObial Sequences (FDA-ARGOS): Supporting development and validation of Infectious Disease Dx tests.</title>
        <authorList>
            <person name="Sproer C."/>
            <person name="Gronow S."/>
            <person name="Severitt S."/>
            <person name="Schroder I."/>
            <person name="Tallon L."/>
            <person name="Sadzewicz L."/>
            <person name="Zhao X."/>
            <person name="Boylan J."/>
            <person name="Ott S."/>
            <person name="Bowen H."/>
            <person name="Vavikolanu K."/>
            <person name="Mehta A."/>
            <person name="Aluvathingal J."/>
            <person name="Nadendla S."/>
            <person name="Lowell S."/>
            <person name="Myers T."/>
            <person name="Yan Y."/>
            <person name="Sichtig H."/>
        </authorList>
    </citation>
    <scope>NUCLEOTIDE SEQUENCE [LARGE SCALE GENOMIC DNA]</scope>
    <source>
        <strain evidence="1 2">FDAARGOS_999</strain>
    </source>
</reference>
<dbReference type="Proteomes" id="UP000595577">
    <property type="component" value="Chromosome"/>
</dbReference>
<name>A0A7T4KGX2_9FUSO</name>
<dbReference type="NCBIfam" id="TIGR03172">
    <property type="entry name" value="selenium cofactor biosynthesis protein YqeC"/>
    <property type="match status" value="1"/>
</dbReference>
<protein>
    <submittedName>
        <fullName evidence="1">Putative selenium-dependent hydroxylase accessory protein YqeC</fullName>
    </submittedName>
</protein>
<sequence>MENFSSSLIEVLNLGKNFIISVSGSGGKTTFCKVLSLELYKKYLSNKNISILFSTTTKIGNFSDNEFKKILFNSEEEIDIDLFKKVEGLYLSGIKNDRKISSLPLEILENVVDKFSYTILEADGSRKKMIKAWNDTEPVYLSKTTMSVGIIPIKAIGMEINELNIHRFEIFESKFNLKKKNKIDIELITEIITNKEGLFKNSIGKKILFINQVETEEEFEYAKQLANSIEKNNIIEKVIIASLLDKKFYEYKKSSDNL</sequence>
<dbReference type="InterPro" id="IPR017587">
    <property type="entry name" value="YqeC"/>
</dbReference>
<dbReference type="AlphaFoldDB" id="A0A7T4KGX2"/>
<dbReference type="EMBL" id="CP066022">
    <property type="protein sequence ID" value="QQB74122.1"/>
    <property type="molecule type" value="Genomic_DNA"/>
</dbReference>
<evidence type="ECO:0000313" key="1">
    <source>
        <dbReference type="EMBL" id="QQB74122.1"/>
    </source>
</evidence>
<organism evidence="1 2">
    <name type="scientific">Fusobacterium canifelinum</name>
    <dbReference type="NCBI Taxonomy" id="285729"/>
    <lineage>
        <taxon>Bacteria</taxon>
        <taxon>Fusobacteriati</taxon>
        <taxon>Fusobacteriota</taxon>
        <taxon>Fusobacteriia</taxon>
        <taxon>Fusobacteriales</taxon>
        <taxon>Fusobacteriaceae</taxon>
        <taxon>Fusobacterium</taxon>
    </lineage>
</organism>
<gene>
    <name evidence="1" type="primary">yqeC</name>
    <name evidence="1" type="ORF">I6H56_01200</name>
</gene>
<dbReference type="Pfam" id="PF19842">
    <property type="entry name" value="YqeC"/>
    <property type="match status" value="1"/>
</dbReference>